<dbReference type="AlphaFoldDB" id="A0A3S3PLD0"/>
<organism evidence="2 3">
    <name type="scientific">Dinothrombium tinctorium</name>
    <dbReference type="NCBI Taxonomy" id="1965070"/>
    <lineage>
        <taxon>Eukaryota</taxon>
        <taxon>Metazoa</taxon>
        <taxon>Ecdysozoa</taxon>
        <taxon>Arthropoda</taxon>
        <taxon>Chelicerata</taxon>
        <taxon>Arachnida</taxon>
        <taxon>Acari</taxon>
        <taxon>Acariformes</taxon>
        <taxon>Trombidiformes</taxon>
        <taxon>Prostigmata</taxon>
        <taxon>Anystina</taxon>
        <taxon>Parasitengona</taxon>
        <taxon>Trombidioidea</taxon>
        <taxon>Trombidiidae</taxon>
        <taxon>Dinothrombium</taxon>
    </lineage>
</organism>
<dbReference type="Gene3D" id="2.10.80.10">
    <property type="entry name" value="Lipase, subunit A"/>
    <property type="match status" value="1"/>
</dbReference>
<keyword evidence="3" id="KW-1185">Reference proteome</keyword>
<comment type="caution">
    <text evidence="2">The sequence shown here is derived from an EMBL/GenBank/DDBJ whole genome shotgun (WGS) entry which is preliminary data.</text>
</comment>
<keyword evidence="1" id="KW-0732">Signal</keyword>
<feature type="chain" id="PRO_5018651382" evidence="1">
    <location>
        <begin position="24"/>
        <end position="162"/>
    </location>
</feature>
<protein>
    <submittedName>
        <fullName evidence="2">Uncharacterized protein</fullName>
    </submittedName>
</protein>
<accession>A0A3S3PLD0</accession>
<evidence type="ECO:0000256" key="1">
    <source>
        <dbReference type="SAM" id="SignalP"/>
    </source>
</evidence>
<sequence length="162" mass="18536">MRLCAAFLLLTLTFCSLQKYSTARTWFIYAPGENITYYDEATTIYDDENISNAFNTIKEEEEKLPNDPLPNEIASSRADDQPIMVQQPIDYSPPLELKNLNQACRFNEECKSHCCLFARDTHKRTCRPLAKQGEPCTVGQIKVKHYADYCPCENGEDACKHP</sequence>
<dbReference type="Proteomes" id="UP000285301">
    <property type="component" value="Unassembled WGS sequence"/>
</dbReference>
<name>A0A3S3PLD0_9ACAR</name>
<dbReference type="EMBL" id="NCKU01001453">
    <property type="protein sequence ID" value="RWS12081.1"/>
    <property type="molecule type" value="Genomic_DNA"/>
</dbReference>
<feature type="signal peptide" evidence="1">
    <location>
        <begin position="1"/>
        <end position="23"/>
    </location>
</feature>
<dbReference type="OrthoDB" id="6487910at2759"/>
<reference evidence="2 3" key="1">
    <citation type="journal article" date="2018" name="Gigascience">
        <title>Genomes of trombidid mites reveal novel predicted allergens and laterally-transferred genes associated with secondary metabolism.</title>
        <authorList>
            <person name="Dong X."/>
            <person name="Chaisiri K."/>
            <person name="Xia D."/>
            <person name="Armstrong S.D."/>
            <person name="Fang Y."/>
            <person name="Donnelly M.J."/>
            <person name="Kadowaki T."/>
            <person name="McGarry J.W."/>
            <person name="Darby A.C."/>
            <person name="Makepeace B.L."/>
        </authorList>
    </citation>
    <scope>NUCLEOTIDE SEQUENCE [LARGE SCALE GENOMIC DNA]</scope>
    <source>
        <strain evidence="2">UoL-WK</strain>
    </source>
</reference>
<feature type="non-terminal residue" evidence="2">
    <location>
        <position position="162"/>
    </location>
</feature>
<evidence type="ECO:0000313" key="2">
    <source>
        <dbReference type="EMBL" id="RWS12081.1"/>
    </source>
</evidence>
<evidence type="ECO:0000313" key="3">
    <source>
        <dbReference type="Proteomes" id="UP000285301"/>
    </source>
</evidence>
<proteinExistence type="predicted"/>
<gene>
    <name evidence="2" type="ORF">B4U79_05742</name>
</gene>